<gene>
    <name evidence="1" type="ORF">MNB_SV-10-895</name>
</gene>
<dbReference type="EMBL" id="FPHL01000045">
    <property type="protein sequence ID" value="SFV67046.1"/>
    <property type="molecule type" value="Genomic_DNA"/>
</dbReference>
<organism evidence="1">
    <name type="scientific">hydrothermal vent metagenome</name>
    <dbReference type="NCBI Taxonomy" id="652676"/>
    <lineage>
        <taxon>unclassified sequences</taxon>
        <taxon>metagenomes</taxon>
        <taxon>ecological metagenomes</taxon>
    </lineage>
</organism>
<evidence type="ECO:0000313" key="1">
    <source>
        <dbReference type="EMBL" id="SFV67046.1"/>
    </source>
</evidence>
<proteinExistence type="predicted"/>
<dbReference type="AlphaFoldDB" id="A0A1W1CMK1"/>
<evidence type="ECO:0008006" key="2">
    <source>
        <dbReference type="Google" id="ProtNLM"/>
    </source>
</evidence>
<dbReference type="GO" id="GO:0003677">
    <property type="term" value="F:DNA binding"/>
    <property type="evidence" value="ECO:0007669"/>
    <property type="project" value="InterPro"/>
</dbReference>
<name>A0A1W1CMK1_9ZZZZ</name>
<protein>
    <recommendedName>
        <fullName evidence="2">HTH cro/C1-type domain-containing protein</fullName>
    </recommendedName>
</protein>
<reference evidence="1" key="1">
    <citation type="submission" date="2016-10" db="EMBL/GenBank/DDBJ databases">
        <authorList>
            <person name="de Groot N.N."/>
        </authorList>
    </citation>
    <scope>NUCLEOTIDE SEQUENCE</scope>
</reference>
<dbReference type="InterPro" id="IPR010982">
    <property type="entry name" value="Lambda_DNA-bd_dom_sf"/>
</dbReference>
<dbReference type="InterPro" id="IPR001387">
    <property type="entry name" value="Cro/C1-type_HTH"/>
</dbReference>
<dbReference type="Gene3D" id="1.10.260.40">
    <property type="entry name" value="lambda repressor-like DNA-binding domains"/>
    <property type="match status" value="1"/>
</dbReference>
<dbReference type="CDD" id="cd00093">
    <property type="entry name" value="HTH_XRE"/>
    <property type="match status" value="1"/>
</dbReference>
<accession>A0A1W1CMK1</accession>
<sequence length="311" mass="36101">MNFSDYLKTCREQSRLTQEQLVEALYLFDDIMFRGLDTTTVSKWERMVTQPKVPKQVRILQYFQGRQKGKAFPCLDNCSIEENESALCKRGIENLIIGKRKELVLNFPSEMMTVDNLTLTHLRNKEQQRQNALLEVANDMRNSYHPAFTHMQDMPIRSWALYPGNLFLISQYKNVVTGILFVLRLKKEIQKKILHFEMQPNALALKDFASFDEPGNHLILNFFALNPKSAVLLSIRYYAHLIANQDNIESIGAAVAKEDAKRILENMNLSLIDRYTKEDTEVTSYREVLPNVIASENVVRMLFRKEACPEE</sequence>